<keyword evidence="4" id="KW-1133">Transmembrane helix</keyword>
<dbReference type="GO" id="GO:0000775">
    <property type="term" value="C:chromosome, centromeric region"/>
    <property type="evidence" value="ECO:0007669"/>
    <property type="project" value="InterPro"/>
</dbReference>
<dbReference type="AlphaFoldDB" id="A0A034WPJ3"/>
<evidence type="ECO:0000313" key="6">
    <source>
        <dbReference type="EMBL" id="JAC55663.1"/>
    </source>
</evidence>
<protein>
    <recommendedName>
        <fullName evidence="5">Shugoshin C-terminal domain-containing protein</fullName>
    </recommendedName>
</protein>
<keyword evidence="4" id="KW-0812">Transmembrane</keyword>
<organism evidence="6">
    <name type="scientific">Bactrocera dorsalis</name>
    <name type="common">Oriental fruit fly</name>
    <name type="synonym">Dacus dorsalis</name>
    <dbReference type="NCBI Taxonomy" id="27457"/>
    <lineage>
        <taxon>Eukaryota</taxon>
        <taxon>Metazoa</taxon>
        <taxon>Ecdysozoa</taxon>
        <taxon>Arthropoda</taxon>
        <taxon>Hexapoda</taxon>
        <taxon>Insecta</taxon>
        <taxon>Pterygota</taxon>
        <taxon>Neoptera</taxon>
        <taxon>Endopterygota</taxon>
        <taxon>Diptera</taxon>
        <taxon>Brachycera</taxon>
        <taxon>Muscomorpha</taxon>
        <taxon>Tephritoidea</taxon>
        <taxon>Tephritidae</taxon>
        <taxon>Bactrocera</taxon>
        <taxon>Bactrocera</taxon>
    </lineage>
</organism>
<feature type="non-terminal residue" evidence="6">
    <location>
        <position position="1"/>
    </location>
</feature>
<keyword evidence="4" id="KW-0472">Membrane</keyword>
<dbReference type="OrthoDB" id="7990233at2759"/>
<reference evidence="6" key="1">
    <citation type="journal article" date="2014" name="BMC Genomics">
        <title>Characterizing the developmental transcriptome of the oriental fruit fly, Bactrocera dorsalis (Diptera: Tephritidae) through comparative genomic analysis with Drosophila melanogaster utilizing modENCODE datasets.</title>
        <authorList>
            <person name="Geib S.M."/>
            <person name="Calla B."/>
            <person name="Hall B."/>
            <person name="Hou S."/>
            <person name="Manoukis N.C."/>
        </authorList>
    </citation>
    <scope>NUCLEOTIDE SEQUENCE</scope>
    <source>
        <strain evidence="6">Punador</strain>
    </source>
</reference>
<evidence type="ECO:0000256" key="1">
    <source>
        <dbReference type="ARBA" id="ARBA00010845"/>
    </source>
</evidence>
<evidence type="ECO:0000256" key="2">
    <source>
        <dbReference type="ARBA" id="ARBA00022829"/>
    </source>
</evidence>
<comment type="similarity">
    <text evidence="1">Belongs to the shugoshin family.</text>
</comment>
<keyword evidence="2" id="KW-0159">Chromosome partition</keyword>
<feature type="region of interest" description="Disordered" evidence="3">
    <location>
        <begin position="140"/>
        <end position="209"/>
    </location>
</feature>
<dbReference type="GO" id="GO:0005634">
    <property type="term" value="C:nucleus"/>
    <property type="evidence" value="ECO:0007669"/>
    <property type="project" value="InterPro"/>
</dbReference>
<proteinExistence type="inferred from homology"/>
<dbReference type="Pfam" id="PF07557">
    <property type="entry name" value="Shugoshin_C"/>
    <property type="match status" value="1"/>
</dbReference>
<dbReference type="GO" id="GO:0045132">
    <property type="term" value="P:meiotic chromosome segregation"/>
    <property type="evidence" value="ECO:0007669"/>
    <property type="project" value="InterPro"/>
</dbReference>
<dbReference type="InterPro" id="IPR011515">
    <property type="entry name" value="Shugoshin_C"/>
</dbReference>
<evidence type="ECO:0000256" key="4">
    <source>
        <dbReference type="SAM" id="Phobius"/>
    </source>
</evidence>
<feature type="transmembrane region" description="Helical" evidence="4">
    <location>
        <begin position="18"/>
        <end position="37"/>
    </location>
</feature>
<evidence type="ECO:0000256" key="3">
    <source>
        <dbReference type="SAM" id="MobiDB-lite"/>
    </source>
</evidence>
<feature type="compositionally biased region" description="Polar residues" evidence="3">
    <location>
        <begin position="168"/>
        <end position="180"/>
    </location>
</feature>
<feature type="domain" description="Shugoshin C-terminal" evidence="5">
    <location>
        <begin position="444"/>
        <end position="464"/>
    </location>
</feature>
<sequence>FCFCLVSNCYLKFKRGKIVAIGVLGIIVSELGSLVVWKTFLINLLVGFISMGDYKLLNKELVDANRELKQTIATYQNELILTRAGLMEQHRIRVEGEREYRDRVLSLVAHNFMALMRDIDANVNVQEFLGCNSCGQNSNYTNGVSAKSDRASSRRRSTHLVREFRRSSAVTRQNNIQLSPTRRPYESHTIIEQTETSKLEESESGSDMDLENSITEDNVIDVEREESYENADLHCIKEASEEECEENDDGKKCTVVDKRNRQPVRDVANIHMEQIENKGYYVTKREKERNRRSDNENSIEVPRNVEVDGMEVEDDLIQAMNQSLHVSDSKITDNNDKWKEIIKENFKRHVVVKVKRMHEPQPAVAHFNTEEHTLMPEYEISVEKIRNDELSLGISQFSMGNFLEASCSTPCHGMKAAMAEATPDETECDGSCSVSSQTTSLCVRPSRRCAPTTLAEPSLRVKLRSDSGKRKGSTKKR</sequence>
<evidence type="ECO:0000259" key="5">
    <source>
        <dbReference type="Pfam" id="PF07557"/>
    </source>
</evidence>
<name>A0A034WPJ3_BACDO</name>
<accession>A0A034WPJ3</accession>
<dbReference type="EMBL" id="GAKP01003289">
    <property type="protein sequence ID" value="JAC55663.1"/>
    <property type="molecule type" value="Transcribed_RNA"/>
</dbReference>